<feature type="domain" description="N-acetyltransferase" evidence="3">
    <location>
        <begin position="1"/>
        <end position="136"/>
    </location>
</feature>
<protein>
    <submittedName>
        <fullName evidence="4">GCN5-related N-acetyltransferase</fullName>
    </submittedName>
</protein>
<dbReference type="InterPro" id="IPR000182">
    <property type="entry name" value="GNAT_dom"/>
</dbReference>
<accession>C7NST2</accession>
<gene>
    <name evidence="4" type="ordered locus">Huta_0556</name>
</gene>
<dbReference type="EMBL" id="CP001687">
    <property type="protein sequence ID" value="ACV10743.1"/>
    <property type="molecule type" value="Genomic_DNA"/>
</dbReference>
<organism evidence="4 5">
    <name type="scientific">Halorhabdus utahensis (strain DSM 12940 / JCM 11049 / AX-2)</name>
    <dbReference type="NCBI Taxonomy" id="519442"/>
    <lineage>
        <taxon>Archaea</taxon>
        <taxon>Methanobacteriati</taxon>
        <taxon>Methanobacteriota</taxon>
        <taxon>Stenosarchaea group</taxon>
        <taxon>Halobacteria</taxon>
        <taxon>Halobacteriales</taxon>
        <taxon>Haloarculaceae</taxon>
        <taxon>Halorhabdus</taxon>
    </lineage>
</organism>
<dbReference type="Gene3D" id="3.40.630.30">
    <property type="match status" value="1"/>
</dbReference>
<dbReference type="KEGG" id="hut:Huta_0556"/>
<sequence>MEIRELIDESDREDAAPILKQLWTDRDREEILTWTAEDDYYLFGAFEDSTLLGVAGVRIDDFLHHQHHVWLYDFVVDEPRRGEGIGTALLEHVESWAIEHDCESVALASPLDGEEVHEYYGKRGFEKWGYAIEKEL</sequence>
<dbReference type="CDD" id="cd04301">
    <property type="entry name" value="NAT_SF"/>
    <property type="match status" value="1"/>
</dbReference>
<dbReference type="AlphaFoldDB" id="C7NST2"/>
<dbReference type="STRING" id="519442.Huta_0556"/>
<evidence type="ECO:0000313" key="4">
    <source>
        <dbReference type="EMBL" id="ACV10743.1"/>
    </source>
</evidence>
<evidence type="ECO:0000259" key="3">
    <source>
        <dbReference type="PROSITE" id="PS51186"/>
    </source>
</evidence>
<dbReference type="PROSITE" id="PS51186">
    <property type="entry name" value="GNAT"/>
    <property type="match status" value="1"/>
</dbReference>
<dbReference type="PANTHER" id="PTHR43877">
    <property type="entry name" value="AMINOALKYLPHOSPHONATE N-ACETYLTRANSFERASE-RELATED-RELATED"/>
    <property type="match status" value="1"/>
</dbReference>
<dbReference type="eggNOG" id="arCOG00826">
    <property type="taxonomic scope" value="Archaea"/>
</dbReference>
<name>C7NST2_HALUD</name>
<dbReference type="SUPFAM" id="SSF55729">
    <property type="entry name" value="Acyl-CoA N-acyltransferases (Nat)"/>
    <property type="match status" value="1"/>
</dbReference>
<keyword evidence="1 4" id="KW-0808">Transferase</keyword>
<dbReference type="InterPro" id="IPR016181">
    <property type="entry name" value="Acyl_CoA_acyltransferase"/>
</dbReference>
<dbReference type="GO" id="GO:0016747">
    <property type="term" value="F:acyltransferase activity, transferring groups other than amino-acyl groups"/>
    <property type="evidence" value="ECO:0007669"/>
    <property type="project" value="InterPro"/>
</dbReference>
<dbReference type="RefSeq" id="WP_015788324.1">
    <property type="nucleotide sequence ID" value="NC_013158.1"/>
</dbReference>
<dbReference type="InterPro" id="IPR050832">
    <property type="entry name" value="Bact_Acetyltransf"/>
</dbReference>
<proteinExistence type="predicted"/>
<dbReference type="PANTHER" id="PTHR43877:SF2">
    <property type="entry name" value="AMINOALKYLPHOSPHONATE N-ACETYLTRANSFERASE-RELATED"/>
    <property type="match status" value="1"/>
</dbReference>
<dbReference type="GeneID" id="8382823"/>
<dbReference type="Pfam" id="PF00583">
    <property type="entry name" value="Acetyltransf_1"/>
    <property type="match status" value="1"/>
</dbReference>
<dbReference type="OrthoDB" id="11996at2157"/>
<keyword evidence="2" id="KW-0012">Acyltransferase</keyword>
<evidence type="ECO:0000313" key="5">
    <source>
        <dbReference type="Proteomes" id="UP000002071"/>
    </source>
</evidence>
<dbReference type="Proteomes" id="UP000002071">
    <property type="component" value="Chromosome"/>
</dbReference>
<evidence type="ECO:0000256" key="1">
    <source>
        <dbReference type="ARBA" id="ARBA00022679"/>
    </source>
</evidence>
<evidence type="ECO:0000256" key="2">
    <source>
        <dbReference type="ARBA" id="ARBA00023315"/>
    </source>
</evidence>
<reference evidence="4 5" key="1">
    <citation type="journal article" date="2009" name="Stand. Genomic Sci.">
        <title>Complete genome sequence of Halorhabdus utahensis type strain (AX-2).</title>
        <authorList>
            <person name="Anderson I."/>
            <person name="Tindall B.J."/>
            <person name="Pomrenke H."/>
            <person name="Goker M."/>
            <person name="Lapidus A."/>
            <person name="Nolan M."/>
            <person name="Copeland A."/>
            <person name="Glavina Del Rio T."/>
            <person name="Chen F."/>
            <person name="Tice H."/>
            <person name="Cheng J.F."/>
            <person name="Lucas S."/>
            <person name="Chertkov O."/>
            <person name="Bruce D."/>
            <person name="Brettin T."/>
            <person name="Detter J.C."/>
            <person name="Han C."/>
            <person name="Goodwin L."/>
            <person name="Land M."/>
            <person name="Hauser L."/>
            <person name="Chang Y.J."/>
            <person name="Jeffries C.D."/>
            <person name="Pitluck S."/>
            <person name="Pati A."/>
            <person name="Mavromatis K."/>
            <person name="Ivanova N."/>
            <person name="Ovchinnikova G."/>
            <person name="Chen A."/>
            <person name="Palaniappan K."/>
            <person name="Chain P."/>
            <person name="Rohde M."/>
            <person name="Bristow J."/>
            <person name="Eisen J.A."/>
            <person name="Markowitz V."/>
            <person name="Hugenholtz P."/>
            <person name="Kyrpides N.C."/>
            <person name="Klenk H.P."/>
        </authorList>
    </citation>
    <scope>NUCLEOTIDE SEQUENCE [LARGE SCALE GENOMIC DNA]</scope>
    <source>
        <strain evidence="5">DSM 12940 / JCM 11049 / AX-2</strain>
    </source>
</reference>
<dbReference type="HOGENOM" id="CLU_013985_34_2_2"/>
<keyword evidence="5" id="KW-1185">Reference proteome</keyword>